<feature type="domain" description="Sigma 54 modulation/S30EA ribosomal protein C-terminal" evidence="2">
    <location>
        <begin position="183"/>
        <end position="223"/>
    </location>
</feature>
<name>A0A833NZZ0_UNCSA</name>
<evidence type="ECO:0000256" key="1">
    <source>
        <dbReference type="ARBA" id="ARBA00022845"/>
    </source>
</evidence>
<dbReference type="Gene3D" id="3.30.160.100">
    <property type="entry name" value="Ribosome hibernation promotion factor-like"/>
    <property type="match status" value="1"/>
</dbReference>
<dbReference type="CDD" id="cd00552">
    <property type="entry name" value="RaiA"/>
    <property type="match status" value="1"/>
</dbReference>
<dbReference type="GO" id="GO:0043024">
    <property type="term" value="F:ribosomal small subunit binding"/>
    <property type="evidence" value="ECO:0007669"/>
    <property type="project" value="TreeGrafter"/>
</dbReference>
<dbReference type="InterPro" id="IPR036567">
    <property type="entry name" value="RHF-like"/>
</dbReference>
<evidence type="ECO:0000313" key="4">
    <source>
        <dbReference type="Proteomes" id="UP000488506"/>
    </source>
</evidence>
<dbReference type="GO" id="GO:0022627">
    <property type="term" value="C:cytosolic small ribosomal subunit"/>
    <property type="evidence" value="ECO:0007669"/>
    <property type="project" value="TreeGrafter"/>
</dbReference>
<dbReference type="NCBIfam" id="TIGR00741">
    <property type="entry name" value="yfiA"/>
    <property type="match status" value="1"/>
</dbReference>
<gene>
    <name evidence="3" type="ORF">FD145_851</name>
</gene>
<dbReference type="EMBL" id="WPAF01000011">
    <property type="protein sequence ID" value="KAF0134208.1"/>
    <property type="molecule type" value="Genomic_DNA"/>
</dbReference>
<accession>A0A833NZZ0</accession>
<comment type="caution">
    <text evidence="3">The sequence shown here is derived from an EMBL/GenBank/DDBJ whole genome shotgun (WGS) entry which is preliminary data.</text>
</comment>
<evidence type="ECO:0000259" key="2">
    <source>
        <dbReference type="Pfam" id="PF16321"/>
    </source>
</evidence>
<dbReference type="AlphaFoldDB" id="A0A833NZZ0"/>
<evidence type="ECO:0000313" key="3">
    <source>
        <dbReference type="EMBL" id="KAF0134208.1"/>
    </source>
</evidence>
<dbReference type="Proteomes" id="UP000488506">
    <property type="component" value="Unassembled WGS sequence"/>
</dbReference>
<dbReference type="PANTHER" id="PTHR33231">
    <property type="entry name" value="30S RIBOSOMAL PROTEIN"/>
    <property type="match status" value="1"/>
</dbReference>
<proteinExistence type="predicted"/>
<dbReference type="GO" id="GO:0045900">
    <property type="term" value="P:negative regulation of translational elongation"/>
    <property type="evidence" value="ECO:0007669"/>
    <property type="project" value="TreeGrafter"/>
</dbReference>
<dbReference type="InterPro" id="IPR003489">
    <property type="entry name" value="RHF/RaiA"/>
</dbReference>
<dbReference type="InterPro" id="IPR050574">
    <property type="entry name" value="HPF/YfiA_ribosome-assoc"/>
</dbReference>
<dbReference type="SUPFAM" id="SSF69754">
    <property type="entry name" value="Ribosome binding protein Y (YfiA homologue)"/>
    <property type="match status" value="1"/>
</dbReference>
<protein>
    <submittedName>
        <fullName evidence="3">Putative sigma-54 modulation protein</fullName>
    </submittedName>
</protein>
<dbReference type="InterPro" id="IPR032528">
    <property type="entry name" value="Ribosom_S30AE_C"/>
</dbReference>
<dbReference type="InterPro" id="IPR038416">
    <property type="entry name" value="Ribosom_S30AE_C_sf"/>
</dbReference>
<dbReference type="Gene3D" id="3.30.505.50">
    <property type="entry name" value="Sigma 54 modulation/S30EA ribosomal protein, C-terminal domain"/>
    <property type="match status" value="2"/>
</dbReference>
<dbReference type="Pfam" id="PF16321">
    <property type="entry name" value="Ribosom_S30AE_C"/>
    <property type="match status" value="2"/>
</dbReference>
<feature type="domain" description="Sigma 54 modulation/S30EA ribosomal protein C-terminal" evidence="2">
    <location>
        <begin position="125"/>
        <end position="170"/>
    </location>
</feature>
<dbReference type="PANTHER" id="PTHR33231:SF1">
    <property type="entry name" value="30S RIBOSOMAL PROTEIN"/>
    <property type="match status" value="1"/>
</dbReference>
<dbReference type="Pfam" id="PF02482">
    <property type="entry name" value="Ribosomal_S30AE"/>
    <property type="match status" value="1"/>
</dbReference>
<keyword evidence="1" id="KW-0810">Translation regulation</keyword>
<reference evidence="3 4" key="1">
    <citation type="submission" date="2019-12" db="EMBL/GenBank/DDBJ databases">
        <authorList>
            <person name="Wolfe R."/>
            <person name="Danczak R."/>
            <person name="Wilkins M."/>
        </authorList>
    </citation>
    <scope>NUCLEOTIDE SEQUENCE [LARGE SCALE GENOMIC DNA]</scope>
    <source>
        <strain evidence="3">X2_MaxBin.013</strain>
    </source>
</reference>
<organism evidence="3 4">
    <name type="scientific">Candidatus Saganbacteria bacterium</name>
    <dbReference type="NCBI Taxonomy" id="2575572"/>
    <lineage>
        <taxon>Bacteria</taxon>
        <taxon>Bacillati</taxon>
        <taxon>Saganbacteria</taxon>
    </lineage>
</organism>
<sequence>MQVNIQGHGIELTEPLRDYAFKKISKLKEFYGNIQKMQVILDSRSVDDQKRRHVCEVNIWAAGKNIIRASEAAQDMYSAIDLVFEELVSQVKKHKEKHIKETRREGEKIKKEMRTYVPTIDEAKGPKLVKLKRFNISAMTKDEAKLECDKLGHGFFMFRNAESAEINVLHDDHVIEPESAEEFSEDLAISKLMKDNMSFLAFKNQATNELNVLYKRKSGNLGLIEPTL</sequence>